<evidence type="ECO:0000313" key="3">
    <source>
        <dbReference type="Proteomes" id="UP001204953"/>
    </source>
</evidence>
<keyword evidence="3" id="KW-1185">Reference proteome</keyword>
<dbReference type="EMBL" id="JAMZMM010000007">
    <property type="protein sequence ID" value="MCP2727124.1"/>
    <property type="molecule type" value="Genomic_DNA"/>
</dbReference>
<evidence type="ECO:0000256" key="1">
    <source>
        <dbReference type="SAM" id="Phobius"/>
    </source>
</evidence>
<accession>A0AAE3KKI5</accession>
<dbReference type="Proteomes" id="UP001204953">
    <property type="component" value="Unassembled WGS sequence"/>
</dbReference>
<sequence>MEESETPNPESTELEIDSNFKAKVQRLHQLTVYGRWLVVTILWLTIAPLSLWGWRYEISLLRSHFTWSAVRYGIIFNRLPFLGFSLCVGVTAAVLVWHSRNILWGMPLEEKKRLEQQVHRICQQGKSHPLWKWVCYVRGS</sequence>
<feature type="transmembrane region" description="Helical" evidence="1">
    <location>
        <begin position="74"/>
        <end position="97"/>
    </location>
</feature>
<dbReference type="AlphaFoldDB" id="A0AAE3KKI5"/>
<gene>
    <name evidence="2" type="ORF">NJ959_01370</name>
</gene>
<keyword evidence="1" id="KW-0812">Transmembrane</keyword>
<name>A0AAE3KKI5_9CYAN</name>
<keyword evidence="1" id="KW-1133">Transmembrane helix</keyword>
<dbReference type="RefSeq" id="WP_254009942.1">
    <property type="nucleotide sequence ID" value="NZ_JAMZMM010000007.1"/>
</dbReference>
<comment type="caution">
    <text evidence="2">The sequence shown here is derived from an EMBL/GenBank/DDBJ whole genome shotgun (WGS) entry which is preliminary data.</text>
</comment>
<protein>
    <submittedName>
        <fullName evidence="2">Uncharacterized protein</fullName>
    </submittedName>
</protein>
<proteinExistence type="predicted"/>
<organism evidence="2 3">
    <name type="scientific">Limnofasciculus baicalensis BBK-W-15</name>
    <dbReference type="NCBI Taxonomy" id="2699891"/>
    <lineage>
        <taxon>Bacteria</taxon>
        <taxon>Bacillati</taxon>
        <taxon>Cyanobacteriota</taxon>
        <taxon>Cyanophyceae</taxon>
        <taxon>Coleofasciculales</taxon>
        <taxon>Coleofasciculaceae</taxon>
        <taxon>Limnofasciculus</taxon>
        <taxon>Limnofasciculus baicalensis</taxon>
    </lineage>
</organism>
<evidence type="ECO:0000313" key="2">
    <source>
        <dbReference type="EMBL" id="MCP2727124.1"/>
    </source>
</evidence>
<reference evidence="2" key="1">
    <citation type="submission" date="2022-06" db="EMBL/GenBank/DDBJ databases">
        <title>New cyanobacteria of genus Symplocastrum in benthos of Lake Baikal.</title>
        <authorList>
            <person name="Sorokovikova E."/>
            <person name="Tikhonova I."/>
            <person name="Krasnopeev A."/>
            <person name="Evseev P."/>
            <person name="Gladkikh A."/>
            <person name="Belykh O."/>
        </authorList>
    </citation>
    <scope>NUCLEOTIDE SEQUENCE</scope>
    <source>
        <strain evidence="2">BBK-W-15</strain>
    </source>
</reference>
<keyword evidence="1" id="KW-0472">Membrane</keyword>
<feature type="transmembrane region" description="Helical" evidence="1">
    <location>
        <begin position="33"/>
        <end position="54"/>
    </location>
</feature>